<evidence type="ECO:0000313" key="3">
    <source>
        <dbReference type="Proteomes" id="UP001318040"/>
    </source>
</evidence>
<protein>
    <recommendedName>
        <fullName evidence="1">Autophagy protein 5</fullName>
    </recommendedName>
</protein>
<dbReference type="KEGG" id="pmrn:116938027"/>
<keyword evidence="1" id="KW-0472">Membrane</keyword>
<sequence>MSPDKLEQFWGVNRKLMETQGEEHFRYIPFRIYQADSERPFIQKLLRPVSPDGTVLTLNHLVQAVNHHRQHTGAVRVVTHGISPPLDTPLQWLSVNLSYADNFLHLVLTPCSQQP</sequence>
<comment type="subcellular location">
    <subcellularLocation>
        <location evidence="1">Preautophagosomal structure membrane</location>
        <topology evidence="1">Peripheral membrane protein</topology>
    </subcellularLocation>
</comment>
<comment type="subunit">
    <text evidence="1">Conjugated with ATG12.</text>
</comment>
<evidence type="ECO:0000313" key="4">
    <source>
        <dbReference type="RefSeq" id="XP_032801082.1"/>
    </source>
</evidence>
<dbReference type="GO" id="GO:0034045">
    <property type="term" value="C:phagophore assembly site membrane"/>
    <property type="evidence" value="ECO:0007669"/>
    <property type="project" value="UniProtKB-SubCell"/>
</dbReference>
<dbReference type="GeneID" id="116938027"/>
<dbReference type="GO" id="GO:0000422">
    <property type="term" value="P:autophagy of mitochondrion"/>
    <property type="evidence" value="ECO:0007669"/>
    <property type="project" value="TreeGrafter"/>
</dbReference>
<name>A0AAJ7WKR1_PETMA</name>
<dbReference type="InterPro" id="IPR007239">
    <property type="entry name" value="Atg5"/>
</dbReference>
<dbReference type="FunFam" id="3.10.20.90:FF:000100">
    <property type="entry name" value="Autophagy related 5"/>
    <property type="match status" value="1"/>
</dbReference>
<keyword evidence="1" id="KW-0832">Ubl conjugation</keyword>
<dbReference type="Pfam" id="PF04106">
    <property type="entry name" value="ATG5_UblB"/>
    <property type="match status" value="1"/>
</dbReference>
<dbReference type="Gene3D" id="3.10.20.90">
    <property type="entry name" value="Phosphatidylinositol 3-kinase Catalytic Subunit, Chain A, domain 1"/>
    <property type="match status" value="1"/>
</dbReference>
<dbReference type="PANTHER" id="PTHR13040">
    <property type="entry name" value="AUTOPHAGY PROTEIN 5"/>
    <property type="match status" value="1"/>
</dbReference>
<comment type="similarity">
    <text evidence="1">Belongs to the ATG5 family.</text>
</comment>
<dbReference type="RefSeq" id="XP_032801082.1">
    <property type="nucleotide sequence ID" value="XM_032945191.1"/>
</dbReference>
<proteinExistence type="inferred from homology"/>
<keyword evidence="1" id="KW-0072">Autophagy</keyword>
<evidence type="ECO:0000256" key="1">
    <source>
        <dbReference type="RuleBase" id="RU361202"/>
    </source>
</evidence>
<accession>A0AAJ7WKR1</accession>
<comment type="function">
    <text evidence="1">Involved in autophagic vesicle formation.</text>
</comment>
<feature type="domain" description="Autophagy protein ATG5 UblB" evidence="2">
    <location>
        <begin position="27"/>
        <end position="108"/>
    </location>
</feature>
<keyword evidence="3" id="KW-1185">Reference proteome</keyword>
<gene>
    <name evidence="4" type="primary">LOC116938027</name>
</gene>
<dbReference type="GO" id="GO:0019776">
    <property type="term" value="F:Atg8-family ligase activity"/>
    <property type="evidence" value="ECO:0007669"/>
    <property type="project" value="TreeGrafter"/>
</dbReference>
<dbReference type="GO" id="GO:0034727">
    <property type="term" value="P:piecemeal microautophagy of the nucleus"/>
    <property type="evidence" value="ECO:0007669"/>
    <property type="project" value="TreeGrafter"/>
</dbReference>
<dbReference type="GO" id="GO:0044233">
    <property type="term" value="C:mitochondria-associated endoplasmic reticulum membrane contact site"/>
    <property type="evidence" value="ECO:0007669"/>
    <property type="project" value="TreeGrafter"/>
</dbReference>
<dbReference type="GO" id="GO:0061908">
    <property type="term" value="C:phagophore"/>
    <property type="evidence" value="ECO:0007669"/>
    <property type="project" value="TreeGrafter"/>
</dbReference>
<dbReference type="AlphaFoldDB" id="A0AAJ7WKR1"/>
<organism evidence="3 4">
    <name type="scientific">Petromyzon marinus</name>
    <name type="common">Sea lamprey</name>
    <dbReference type="NCBI Taxonomy" id="7757"/>
    <lineage>
        <taxon>Eukaryota</taxon>
        <taxon>Metazoa</taxon>
        <taxon>Chordata</taxon>
        <taxon>Craniata</taxon>
        <taxon>Vertebrata</taxon>
        <taxon>Cyclostomata</taxon>
        <taxon>Hyperoartia</taxon>
        <taxon>Petromyzontiformes</taxon>
        <taxon>Petromyzontidae</taxon>
        <taxon>Petromyzon</taxon>
    </lineage>
</organism>
<reference evidence="4" key="1">
    <citation type="submission" date="2025-08" db="UniProtKB">
        <authorList>
            <consortium name="RefSeq"/>
        </authorList>
    </citation>
    <scope>IDENTIFICATION</scope>
    <source>
        <tissue evidence="4">Sperm</tissue>
    </source>
</reference>
<dbReference type="PANTHER" id="PTHR13040:SF2">
    <property type="entry name" value="AUTOPHAGY PROTEIN 5"/>
    <property type="match status" value="1"/>
</dbReference>
<dbReference type="Proteomes" id="UP001318040">
    <property type="component" value="Unplaced"/>
</dbReference>
<dbReference type="GO" id="GO:0006995">
    <property type="term" value="P:cellular response to nitrogen starvation"/>
    <property type="evidence" value="ECO:0007669"/>
    <property type="project" value="TreeGrafter"/>
</dbReference>
<dbReference type="GO" id="GO:0034274">
    <property type="term" value="C:Atg12-Atg5-Atg16 complex"/>
    <property type="evidence" value="ECO:0007669"/>
    <property type="project" value="TreeGrafter"/>
</dbReference>
<evidence type="ECO:0000259" key="2">
    <source>
        <dbReference type="Pfam" id="PF04106"/>
    </source>
</evidence>
<dbReference type="GO" id="GO:0005776">
    <property type="term" value="C:autophagosome"/>
    <property type="evidence" value="ECO:0007669"/>
    <property type="project" value="TreeGrafter"/>
</dbReference>
<dbReference type="InterPro" id="IPR048318">
    <property type="entry name" value="ATG5_UblB"/>
</dbReference>
<keyword evidence="1" id="KW-1017">Isopeptide bond</keyword>